<reference evidence="4" key="1">
    <citation type="submission" date="2023-06" db="EMBL/GenBank/DDBJ databases">
        <title>Black Yeasts Isolated from many extreme environments.</title>
        <authorList>
            <person name="Coleine C."/>
            <person name="Stajich J.E."/>
            <person name="Selbmann L."/>
        </authorList>
    </citation>
    <scope>NUCLEOTIDE SEQUENCE</scope>
    <source>
        <strain evidence="4">CCFEE 5200</strain>
    </source>
</reference>
<proteinExistence type="predicted"/>
<dbReference type="SUPFAM" id="SSF54695">
    <property type="entry name" value="POZ domain"/>
    <property type="match status" value="1"/>
</dbReference>
<evidence type="ECO:0000313" key="5">
    <source>
        <dbReference type="Proteomes" id="UP001175353"/>
    </source>
</evidence>
<comment type="caution">
    <text evidence="4">The sequence shown here is derived from an EMBL/GenBank/DDBJ whole genome shotgun (WGS) entry which is preliminary data.</text>
</comment>
<dbReference type="Gene3D" id="3.30.710.10">
    <property type="entry name" value="Potassium Channel Kv1.1, Chain A"/>
    <property type="match status" value="1"/>
</dbReference>
<dbReference type="Pfam" id="PF00651">
    <property type="entry name" value="BTB"/>
    <property type="match status" value="1"/>
</dbReference>
<keyword evidence="5" id="KW-1185">Reference proteome</keyword>
<dbReference type="InterPro" id="IPR000210">
    <property type="entry name" value="BTB/POZ_dom"/>
</dbReference>
<feature type="coiled-coil region" evidence="1">
    <location>
        <begin position="259"/>
        <end position="300"/>
    </location>
</feature>
<sequence length="471" mass="52795">MSGIIREMGALLRDPKFWDLEVRCEGRSYYVHRVIVCSNSPVLARECESRDPGTIVIEQNIFDGLTLERMLLFIYEGDYTVKVLGDDATETPPEAGSFLPDEDQPHSAQSVEEHTSGADESCVASQAQSPHAEERSYHESPVLVRSEERRPDILDTAVAHLRVYAIASMYEIHDLQDLAFEKFNDRLEAVQAEDFAEVARAVYTTTAIEGDVLSSEVSSVALKRMNELMDSSVFVNTLLKDPDLQMLAGVLVPAVFKHAKSKETSIEKLELKVSELEDKLAGLKQDLLDAENRAQDYHTERELAVATAKPSATEAELKRQLDCAMKENEVVASTFADQKKRLQKATTALSSLSQTEKSLCETRESLSHANKSLSHTKDSLSRTKQSLAISEAVAKGNAAERDTWRKKHDKRDRALYDVMGMVNTWKACRNNNCHEEFHAFLQWDDRSASDDRGLMLRCGSCRCKHYGKLAS</sequence>
<dbReference type="PANTHER" id="PTHR47843:SF5">
    <property type="entry name" value="BTB_POZ DOMAIN PROTEIN"/>
    <property type="match status" value="1"/>
</dbReference>
<feature type="domain" description="BTB" evidence="3">
    <location>
        <begin position="18"/>
        <end position="83"/>
    </location>
</feature>
<dbReference type="SUPFAM" id="SSF161270">
    <property type="entry name" value="PspA lactotransferrin-binding region"/>
    <property type="match status" value="1"/>
</dbReference>
<protein>
    <recommendedName>
        <fullName evidence="3">BTB domain-containing protein</fullName>
    </recommendedName>
</protein>
<keyword evidence="1" id="KW-0175">Coiled coil</keyword>
<evidence type="ECO:0000259" key="3">
    <source>
        <dbReference type="PROSITE" id="PS50097"/>
    </source>
</evidence>
<dbReference type="PROSITE" id="PS50097">
    <property type="entry name" value="BTB"/>
    <property type="match status" value="1"/>
</dbReference>
<name>A0AAN6H385_9PEZI</name>
<organism evidence="4 5">
    <name type="scientific">Friedmanniomyces endolithicus</name>
    <dbReference type="NCBI Taxonomy" id="329885"/>
    <lineage>
        <taxon>Eukaryota</taxon>
        <taxon>Fungi</taxon>
        <taxon>Dikarya</taxon>
        <taxon>Ascomycota</taxon>
        <taxon>Pezizomycotina</taxon>
        <taxon>Dothideomycetes</taxon>
        <taxon>Dothideomycetidae</taxon>
        <taxon>Mycosphaerellales</taxon>
        <taxon>Teratosphaeriaceae</taxon>
        <taxon>Friedmanniomyces</taxon>
    </lineage>
</organism>
<dbReference type="EMBL" id="JAUJLE010000537">
    <property type="protein sequence ID" value="KAK0953745.1"/>
    <property type="molecule type" value="Genomic_DNA"/>
</dbReference>
<evidence type="ECO:0000256" key="2">
    <source>
        <dbReference type="SAM" id="MobiDB-lite"/>
    </source>
</evidence>
<dbReference type="CDD" id="cd18186">
    <property type="entry name" value="BTB_POZ_ZBTB_KLHL-like"/>
    <property type="match status" value="1"/>
</dbReference>
<evidence type="ECO:0000313" key="4">
    <source>
        <dbReference type="EMBL" id="KAK0953745.1"/>
    </source>
</evidence>
<dbReference type="AlphaFoldDB" id="A0AAN6H385"/>
<dbReference type="Proteomes" id="UP001175353">
    <property type="component" value="Unassembled WGS sequence"/>
</dbReference>
<feature type="region of interest" description="Disordered" evidence="2">
    <location>
        <begin position="86"/>
        <end position="144"/>
    </location>
</feature>
<evidence type="ECO:0000256" key="1">
    <source>
        <dbReference type="SAM" id="Coils"/>
    </source>
</evidence>
<accession>A0AAN6H385</accession>
<dbReference type="InterPro" id="IPR011333">
    <property type="entry name" value="SKP1/BTB/POZ_sf"/>
</dbReference>
<gene>
    <name evidence="4" type="ORF">LTR91_023679</name>
</gene>
<dbReference type="PANTHER" id="PTHR47843">
    <property type="entry name" value="BTB DOMAIN-CONTAINING PROTEIN-RELATED"/>
    <property type="match status" value="1"/>
</dbReference>